<gene>
    <name evidence="1" type="ORF">QJV27_03415</name>
</gene>
<dbReference type="Gene3D" id="1.20.120.1490">
    <property type="match status" value="1"/>
</dbReference>
<dbReference type="RefSeq" id="WP_281447575.1">
    <property type="nucleotide sequence ID" value="NZ_JASBAO010000001.1"/>
</dbReference>
<evidence type="ECO:0000313" key="2">
    <source>
        <dbReference type="Proteomes" id="UP001431634"/>
    </source>
</evidence>
<dbReference type="EMBL" id="JASBAO010000001">
    <property type="protein sequence ID" value="MDI2090436.1"/>
    <property type="molecule type" value="Genomic_DNA"/>
</dbReference>
<keyword evidence="2" id="KW-1185">Reference proteome</keyword>
<organism evidence="1 2">
    <name type="scientific">Commensalibacter oyaizuii</name>
    <dbReference type="NCBI Taxonomy" id="3043873"/>
    <lineage>
        <taxon>Bacteria</taxon>
        <taxon>Pseudomonadati</taxon>
        <taxon>Pseudomonadota</taxon>
        <taxon>Alphaproteobacteria</taxon>
        <taxon>Acetobacterales</taxon>
        <taxon>Acetobacteraceae</taxon>
    </lineage>
</organism>
<sequence>MLINIKRLKIYGLFCLCIATVIGDLDRAWCVPLTKTDNFDVTLPRACLTLSAQSVAFDLPLPITLLNRVDQERIHTILKGALVQTCTLQIQYDSIIQRIIALLLENQDVSKEQLKPYLNQLLSWVQEDTLNRIQTVDAVRKIIQPMTWQKVIDDYNLFITAQQTLWNHQEQIQQSYASLMNGDNTFKISPLSLYVPDQRGAINAKFMSLEQIMTNLVLSSNQQKNVYSILEKQRNQIHIAAKEQLKILQKLIPLLSKQKDASFPKNYKLIFGQLTHQDYLIQYYQIQSLSEIFNLLTLEQRAELKAKYMMIKGAQ</sequence>
<protein>
    <submittedName>
        <fullName evidence="1">Uncharacterized protein</fullName>
    </submittedName>
</protein>
<proteinExistence type="predicted"/>
<dbReference type="Proteomes" id="UP001431634">
    <property type="component" value="Unassembled WGS sequence"/>
</dbReference>
<accession>A0ABT6Q001</accession>
<evidence type="ECO:0000313" key="1">
    <source>
        <dbReference type="EMBL" id="MDI2090436.1"/>
    </source>
</evidence>
<reference evidence="1" key="1">
    <citation type="submission" date="2023-05" db="EMBL/GenBank/DDBJ databases">
        <title>Whole genome sequence of Commensalibacter sp.</title>
        <authorList>
            <person name="Charoenyingcharoen P."/>
            <person name="Yukphan P."/>
        </authorList>
    </citation>
    <scope>NUCLEOTIDE SEQUENCE</scope>
    <source>
        <strain evidence="1">TBRC 16381</strain>
    </source>
</reference>
<name>A0ABT6Q001_9PROT</name>
<comment type="caution">
    <text evidence="1">The sequence shown here is derived from an EMBL/GenBank/DDBJ whole genome shotgun (WGS) entry which is preliminary data.</text>
</comment>